<dbReference type="EMBL" id="AP012338">
    <property type="protein sequence ID" value="BAM03981.1"/>
    <property type="molecule type" value="Genomic_DNA"/>
</dbReference>
<protein>
    <submittedName>
        <fullName evidence="6">Putative ABC transporter ATP-binding protein</fullName>
    </submittedName>
</protein>
<dbReference type="FunFam" id="3.40.50.300:FF:000011">
    <property type="entry name" value="Putative ABC transporter ATP-binding component"/>
    <property type="match status" value="1"/>
</dbReference>
<accession>I0IFE3</accession>
<dbReference type="PROSITE" id="PS00211">
    <property type="entry name" value="ABC_TRANSPORTER_1"/>
    <property type="match status" value="1"/>
</dbReference>
<dbReference type="SUPFAM" id="SSF52540">
    <property type="entry name" value="P-loop containing nucleoside triphosphate hydrolases"/>
    <property type="match status" value="2"/>
</dbReference>
<dbReference type="InterPro" id="IPR003439">
    <property type="entry name" value="ABC_transporter-like_ATP-bd"/>
</dbReference>
<dbReference type="PROSITE" id="PS50893">
    <property type="entry name" value="ABC_TRANSPORTER_2"/>
    <property type="match status" value="2"/>
</dbReference>
<evidence type="ECO:0000313" key="6">
    <source>
        <dbReference type="EMBL" id="BAM03981.1"/>
    </source>
</evidence>
<keyword evidence="7" id="KW-1185">Reference proteome</keyword>
<feature type="region of interest" description="Disordered" evidence="4">
    <location>
        <begin position="586"/>
        <end position="617"/>
    </location>
</feature>
<feature type="domain" description="ABC transporter" evidence="5">
    <location>
        <begin position="340"/>
        <end position="576"/>
    </location>
</feature>
<dbReference type="PANTHER" id="PTHR42855:SF2">
    <property type="entry name" value="DRUG RESISTANCE ABC TRANSPORTER,ATP-BINDING PROTEIN"/>
    <property type="match status" value="1"/>
</dbReference>
<evidence type="ECO:0000313" key="7">
    <source>
        <dbReference type="Proteomes" id="UP000007881"/>
    </source>
</evidence>
<dbReference type="SMART" id="SM00382">
    <property type="entry name" value="AAA"/>
    <property type="match status" value="2"/>
</dbReference>
<dbReference type="GO" id="GO:0016887">
    <property type="term" value="F:ATP hydrolysis activity"/>
    <property type="evidence" value="ECO:0007669"/>
    <property type="project" value="InterPro"/>
</dbReference>
<reference evidence="6 7" key="1">
    <citation type="submission" date="2012-02" db="EMBL/GenBank/DDBJ databases">
        <title>Complete genome sequence of Phycisphaera mikurensis NBRC 102666.</title>
        <authorList>
            <person name="Ankai A."/>
            <person name="Hosoyama A."/>
            <person name="Terui Y."/>
            <person name="Sekine M."/>
            <person name="Fukai R."/>
            <person name="Kato Y."/>
            <person name="Nakamura S."/>
            <person name="Yamada-Narita S."/>
            <person name="Kawakoshi A."/>
            <person name="Fukunaga Y."/>
            <person name="Yamazaki S."/>
            <person name="Fujita N."/>
        </authorList>
    </citation>
    <scope>NUCLEOTIDE SEQUENCE [LARGE SCALE GENOMIC DNA]</scope>
    <source>
        <strain evidence="7">NBRC 102666 / KCTC 22515 / FYK2301M01</strain>
    </source>
</reference>
<dbReference type="Pfam" id="PF12848">
    <property type="entry name" value="ABC_tran_Xtn"/>
    <property type="match status" value="1"/>
</dbReference>
<dbReference type="InterPro" id="IPR051309">
    <property type="entry name" value="ABCF_ATPase"/>
</dbReference>
<evidence type="ECO:0000256" key="4">
    <source>
        <dbReference type="SAM" id="MobiDB-lite"/>
    </source>
</evidence>
<dbReference type="Proteomes" id="UP000007881">
    <property type="component" value="Chromosome"/>
</dbReference>
<proteinExistence type="predicted"/>
<dbReference type="InterPro" id="IPR032781">
    <property type="entry name" value="ABC_tran_Xtn"/>
</dbReference>
<dbReference type="STRING" id="1142394.PSMK_18220"/>
<dbReference type="InterPro" id="IPR027417">
    <property type="entry name" value="P-loop_NTPase"/>
</dbReference>
<evidence type="ECO:0000256" key="1">
    <source>
        <dbReference type="ARBA" id="ARBA00022741"/>
    </source>
</evidence>
<dbReference type="Gene3D" id="3.40.50.300">
    <property type="entry name" value="P-loop containing nucleotide triphosphate hydrolases"/>
    <property type="match status" value="2"/>
</dbReference>
<gene>
    <name evidence="6" type="ordered locus">PSMK_18220</name>
</gene>
<dbReference type="PANTHER" id="PTHR42855">
    <property type="entry name" value="ABC TRANSPORTER ATP-BINDING SUBUNIT"/>
    <property type="match status" value="1"/>
</dbReference>
<feature type="compositionally biased region" description="Basic and acidic residues" evidence="4">
    <location>
        <begin position="646"/>
        <end position="671"/>
    </location>
</feature>
<dbReference type="InterPro" id="IPR003593">
    <property type="entry name" value="AAA+_ATPase"/>
</dbReference>
<dbReference type="eggNOG" id="COG0488">
    <property type="taxonomic scope" value="Bacteria"/>
</dbReference>
<evidence type="ECO:0000256" key="2">
    <source>
        <dbReference type="ARBA" id="ARBA00022840"/>
    </source>
</evidence>
<name>I0IFE3_PHYMF</name>
<keyword evidence="1" id="KW-0547">Nucleotide-binding</keyword>
<feature type="region of interest" description="Disordered" evidence="4">
    <location>
        <begin position="643"/>
        <end position="671"/>
    </location>
</feature>
<evidence type="ECO:0000259" key="5">
    <source>
        <dbReference type="PROSITE" id="PS50893"/>
    </source>
</evidence>
<dbReference type="HOGENOM" id="CLU_000604_36_0_0"/>
<dbReference type="AlphaFoldDB" id="I0IFE3"/>
<dbReference type="Pfam" id="PF00005">
    <property type="entry name" value="ABC_tran"/>
    <property type="match status" value="2"/>
</dbReference>
<evidence type="ECO:0000256" key="3">
    <source>
        <dbReference type="SAM" id="Coils"/>
    </source>
</evidence>
<dbReference type="KEGG" id="phm:PSMK_18220"/>
<dbReference type="RefSeq" id="WP_014437199.1">
    <property type="nucleotide sequence ID" value="NC_017080.1"/>
</dbReference>
<dbReference type="InterPro" id="IPR017871">
    <property type="entry name" value="ABC_transporter-like_CS"/>
</dbReference>
<feature type="coiled-coil region" evidence="3">
    <location>
        <begin position="88"/>
        <end position="141"/>
    </location>
</feature>
<organism evidence="6 7">
    <name type="scientific">Phycisphaera mikurensis (strain NBRC 102666 / KCTC 22515 / FYK2301M01)</name>
    <dbReference type="NCBI Taxonomy" id="1142394"/>
    <lineage>
        <taxon>Bacteria</taxon>
        <taxon>Pseudomonadati</taxon>
        <taxon>Planctomycetota</taxon>
        <taxon>Phycisphaerae</taxon>
        <taxon>Phycisphaerales</taxon>
        <taxon>Phycisphaeraceae</taxon>
        <taxon>Phycisphaera</taxon>
    </lineage>
</organism>
<dbReference type="CDD" id="cd03221">
    <property type="entry name" value="ABCF_EF-3"/>
    <property type="match status" value="2"/>
</dbReference>
<sequence>MALLSVANLAFSYGDRQILNGVNLTLDPGDHVGLVGRNGCGKSTLLKLIAEVPLGGGTEASKPEAGQIQVARGSSIGYLHQDHDMDPDATLREEAQKAFKELEDLHAELEKVGEEMADPAVYEDEKKLNDALKRYAALEERINAGGGYAVDHLVEDTLHGLGLDDTFFGVKCRDLSGGQKGRLALAKLLLSSPDVLLLDEPTNHLDIAGRKWLEGFLGTYPGAVLLISHDRWLLDRVVSKILELEDGSMVEYPGNYQKFRELRAQRIEDMRRAYEKQQTKIKSEKAFIAKFKAGQRAKQAHGRELRLNRFIKEETFELPAELSSMKLQFAPLKRSGDQVIGAENLAKGYAGNPLFRDVSLTLKRGEKVGVIGPNGAGKSTLVRCLLGQDPVDAGTVRSGSQVSVGHYKQTHEGLDMGKTVVEYLRPHVRSDTEQEARDLAGAFLFQGIEQDKPLGVLSGGERSRAVLAGLMAGGHNLLVLDEPTNHLDIPAAERIEDALRRYTTPNKKYSTAARGAGGGAAGAEGTLILITHDRMLLDNIVDRLIVFDGHGNVEVFEGTYSDYLAELEKRGGDSALVVDAQPAKALTKSQAKQQKAAKAKAPKPDAPKRKPSARWNLDDRLRELEKRLEEIDFQMADPAVFANGQEMKRLKSERGEAKQQLDELEREALGG</sequence>
<keyword evidence="3" id="KW-0175">Coiled coil</keyword>
<dbReference type="GO" id="GO:0005524">
    <property type="term" value="F:ATP binding"/>
    <property type="evidence" value="ECO:0007669"/>
    <property type="project" value="UniProtKB-KW"/>
</dbReference>
<feature type="domain" description="ABC transporter" evidence="5">
    <location>
        <begin position="4"/>
        <end position="271"/>
    </location>
</feature>
<keyword evidence="2 6" id="KW-0067">ATP-binding</keyword>